<proteinExistence type="predicted"/>
<dbReference type="PANTHER" id="PTHR42997:SF1">
    <property type="entry name" value="AP-4-A PHOSPHORYLASE"/>
    <property type="match status" value="1"/>
</dbReference>
<dbReference type="Gene3D" id="3.30.428.10">
    <property type="entry name" value="HIT-like"/>
    <property type="match status" value="1"/>
</dbReference>
<evidence type="ECO:0000256" key="1">
    <source>
        <dbReference type="PROSITE-ProRule" id="PRU00464"/>
    </source>
</evidence>
<dbReference type="Pfam" id="PF01230">
    <property type="entry name" value="HIT"/>
    <property type="match status" value="1"/>
</dbReference>
<evidence type="ECO:0000313" key="3">
    <source>
        <dbReference type="EMBL" id="TFJ92448.1"/>
    </source>
</evidence>
<dbReference type="InterPro" id="IPR052908">
    <property type="entry name" value="AP-4-A_phosphorylase"/>
</dbReference>
<reference evidence="3 4" key="1">
    <citation type="submission" date="2019-03" db="EMBL/GenBank/DDBJ databases">
        <title>Genome sequence of Lentibacillus salicampi ATCC BAA-719.</title>
        <authorList>
            <person name="Maclea K.S."/>
            <person name="Simoes Junior M."/>
        </authorList>
    </citation>
    <scope>NUCLEOTIDE SEQUENCE [LARGE SCALE GENOMIC DNA]</scope>
    <source>
        <strain evidence="3 4">ATCC BAA-719</strain>
    </source>
</reference>
<dbReference type="InterPro" id="IPR011146">
    <property type="entry name" value="HIT-like"/>
</dbReference>
<organism evidence="3 4">
    <name type="scientific">Lentibacillus salicampi</name>
    <dbReference type="NCBI Taxonomy" id="175306"/>
    <lineage>
        <taxon>Bacteria</taxon>
        <taxon>Bacillati</taxon>
        <taxon>Bacillota</taxon>
        <taxon>Bacilli</taxon>
        <taxon>Bacillales</taxon>
        <taxon>Bacillaceae</taxon>
        <taxon>Lentibacillus</taxon>
    </lineage>
</organism>
<feature type="domain" description="HIT" evidence="2">
    <location>
        <begin position="42"/>
        <end position="117"/>
    </location>
</feature>
<dbReference type="GO" id="GO:0003824">
    <property type="term" value="F:catalytic activity"/>
    <property type="evidence" value="ECO:0007669"/>
    <property type="project" value="InterPro"/>
</dbReference>
<dbReference type="SUPFAM" id="SSF54197">
    <property type="entry name" value="HIT-like"/>
    <property type="match status" value="1"/>
</dbReference>
<dbReference type="InterPro" id="IPR036265">
    <property type="entry name" value="HIT-like_sf"/>
</dbReference>
<evidence type="ECO:0000313" key="4">
    <source>
        <dbReference type="Proteomes" id="UP000298484"/>
    </source>
</evidence>
<sequence>MERDCVFCYPEMESEQEIVLSNDYCMFLQLKQARVKGGQLAGAGLIVPKAHQETVFDLTPEEWRATYTILQDVKQYIDETFHPDGYNVGWNCGEVGGQHIHHAHLHVLPRYEDEPLAGKGIRYMFKGMGNRRKG</sequence>
<feature type="short sequence motif" description="Histidine triad motif" evidence="1">
    <location>
        <begin position="102"/>
        <end position="106"/>
    </location>
</feature>
<keyword evidence="4" id="KW-1185">Reference proteome</keyword>
<name>A0A4Y9A994_9BACI</name>
<dbReference type="OrthoDB" id="9784774at2"/>
<accession>A0A4Y9A994</accession>
<dbReference type="PANTHER" id="PTHR42997">
    <property type="entry name" value="HIT FAMILY HYDROLASE"/>
    <property type="match status" value="1"/>
</dbReference>
<dbReference type="EMBL" id="SRHY01000022">
    <property type="protein sequence ID" value="TFJ92448.1"/>
    <property type="molecule type" value="Genomic_DNA"/>
</dbReference>
<dbReference type="AlphaFoldDB" id="A0A4Y9A994"/>
<dbReference type="Proteomes" id="UP000298484">
    <property type="component" value="Unassembled WGS sequence"/>
</dbReference>
<comment type="caution">
    <text evidence="3">The sequence shown here is derived from an EMBL/GenBank/DDBJ whole genome shotgun (WGS) entry which is preliminary data.</text>
</comment>
<protein>
    <submittedName>
        <fullName evidence="3">HIT family protein</fullName>
    </submittedName>
</protein>
<dbReference type="PROSITE" id="PS51084">
    <property type="entry name" value="HIT_2"/>
    <property type="match status" value="1"/>
</dbReference>
<dbReference type="RefSeq" id="WP_135110508.1">
    <property type="nucleotide sequence ID" value="NZ_SRHY01000022.1"/>
</dbReference>
<gene>
    <name evidence="3" type="ORF">E4U82_12435</name>
</gene>
<evidence type="ECO:0000259" key="2">
    <source>
        <dbReference type="PROSITE" id="PS51084"/>
    </source>
</evidence>